<organism evidence="2 3">
    <name type="scientific">Chloroherpeton thalassium (strain ATCC 35110 / GB-78)</name>
    <dbReference type="NCBI Taxonomy" id="517418"/>
    <lineage>
        <taxon>Bacteria</taxon>
        <taxon>Pseudomonadati</taxon>
        <taxon>Chlorobiota</taxon>
        <taxon>Chlorobiia</taxon>
        <taxon>Chlorobiales</taxon>
        <taxon>Chloroherpetonaceae</taxon>
        <taxon>Chloroherpeton</taxon>
    </lineage>
</organism>
<proteinExistence type="predicted"/>
<dbReference type="InterPro" id="IPR013211">
    <property type="entry name" value="LVIVD"/>
</dbReference>
<dbReference type="InterPro" id="IPR002126">
    <property type="entry name" value="Cadherin-like_dom"/>
</dbReference>
<dbReference type="EMBL" id="CP001100">
    <property type="protein sequence ID" value="ACF14363.1"/>
    <property type="molecule type" value="Genomic_DNA"/>
</dbReference>
<accession>B3QUB4</accession>
<dbReference type="eggNOG" id="COG3291">
    <property type="taxonomic scope" value="Bacteria"/>
</dbReference>
<dbReference type="RefSeq" id="WP_012500447.1">
    <property type="nucleotide sequence ID" value="NC_011026.1"/>
</dbReference>
<feature type="domain" description="Cadherin" evidence="1">
    <location>
        <begin position="959"/>
        <end position="1047"/>
    </location>
</feature>
<protein>
    <submittedName>
        <fullName evidence="2">Ig family protein</fullName>
    </submittedName>
</protein>
<sequence length="1509" mass="167162">MKKDFNPVVQPSQFFDVNGVMSVLSKRTVIFKNLLFVFLFLSLASPVFSQSIEESKLERAETVLIGNDVISAVHVEDSTLFVASYSNGLFLFDISKPFEPRSLGRTTELDIPTNGVVKKGNYLMIGDNVDGVLVYDITSPEEIKLVTKLKTESGEAWDILADKEKNTLYVATGKIGLEIWDISDPANGKLISKLDDIQWDYAWGLALDEEKNRLFVSDKANGVKIFDVSKPTKPAIVNSYKTSAQNHFALPYDTLLFLANGPGGFEVLSINNIQKPKTLFKDTYSAPFVTGITLYKKNSNFLFIGTGRSGLVVYHIPSILKGSTNPVVKADKISSDYGRITQYEHGFYVATNKGVLIYNFDLAPYFTDVTNQVIDENQTLNYSFKGVDPDGSPISISLIPLDKMPDSLQYDKETSNIVWKPSYEESGVYDFRVRINELTPDNMFAEAPFKIEVKHVNRAPSLPELKDLLVDEDKKLEYQIPEGSDPDREDEGKLTYVAKNLPFGAVFDDKTRQFTWVPSFSQSGQYVVTIFVKDSNSDGNGILTDSKDLTIRVDNVNRKPTFTRMDRQIFNENSESSFTISAEDPDTEDKGKLTYSAGKLPDGASFDPDTQTFSWMPTYEQAGDYTVIFSVQDQGLNSLLFPNPGFVYMDTMAVNITVKQTNRSPHFVQVEPKEVNENQSLSFKVEANDPDREDIGKLVFSASSLPEGAIFDPKTQTFSWKPTYEQSGNYTVAFSTIDSGIDGMKLSDQMRVSINVPNANRPPVFTQPADMQGQEVTPLSFSLTVSDPDREDTGKLKITSRSLPEGATLAGNIVSWTPTYEQAGKYKVGYVVTDFEGLVDSVSHYITITQKNRAPKFVALNTQSGKENDLLTFSVSANDPDKEDLNMLKYAAEDLPQGASFNPKTQTFSWKPTYEQSGNYAVKFIVTDKGIDGNVLSDNMTVPVTIQHVNRAPQIYQFKDTTINEDSEMRYFVGVFDPDVEDDGKLTVTAKSIPEGAILSGQNFTWKPTYEQSGKYTLVFQVADLGGLTATTTNTIVVKNVNRSPEIEIPGGIVKEEEEEIVYKVKARDPDKEDEGKLKVEASGVPKGAVFKGGELRWKPTYEQSGVYTISYTVTDKEGLKDTKSHTITVQNKNRAPEVTVVEKVEGKEEEALGFSVKVSDPDKEDEGQLKVTTMGLPEGSVYEKGKFSWKPTYEQSGVYNISFTVTDNGALSDKKTVVVTIANKNRKPELEVPAEVEAKENEGISLEIKASDPDKEDEGQLKVTAMGLPEGSSLSNGKFSWQPTYEQSGVYKIIYTVTDKEGLKDTKGETIVVKNVNRSPEIEIPGGIVKEEEEEIVYKVKARDPDKEDEGKLKVEASGVPKGAVFKGGEFRWKPTYEQSGVYTISYTVTDKEGLKDTKSHTITINDKNRMPTIKLSVGKFVSAMENEPLVISVAGADLDKEDKQLMLSAESLPSGAMFDSNMGKFSWTPTEGQAGAYTVIFKVQDTKGGEAVSSVSITVAKAKPQKK</sequence>
<dbReference type="SUPFAM" id="SSF49313">
    <property type="entry name" value="Cadherin-like"/>
    <property type="match status" value="9"/>
</dbReference>
<dbReference type="KEGG" id="cts:Ctha_1909"/>
<gene>
    <name evidence="2" type="ordered locus">Ctha_1909</name>
</gene>
<dbReference type="STRING" id="517418.Ctha_1909"/>
<keyword evidence="3" id="KW-1185">Reference proteome</keyword>
<dbReference type="Gene3D" id="2.130.10.10">
    <property type="entry name" value="YVTN repeat-like/Quinoprotein amine dehydrogenase"/>
    <property type="match status" value="1"/>
</dbReference>
<feature type="domain" description="Cadherin" evidence="1">
    <location>
        <begin position="840"/>
        <end position="955"/>
    </location>
</feature>
<dbReference type="Pfam" id="PF05345">
    <property type="entry name" value="He_PIG"/>
    <property type="match status" value="9"/>
</dbReference>
<dbReference type="Gene3D" id="2.60.40.10">
    <property type="entry name" value="Immunoglobulins"/>
    <property type="match status" value="12"/>
</dbReference>
<reference evidence="2 3" key="1">
    <citation type="submission" date="2008-06" db="EMBL/GenBank/DDBJ databases">
        <title>Complete sequence of Chloroherpeton thalassium ATCC 35110.</title>
        <authorList>
            <consortium name="US DOE Joint Genome Institute"/>
            <person name="Lucas S."/>
            <person name="Copeland A."/>
            <person name="Lapidus A."/>
            <person name="Glavina del Rio T."/>
            <person name="Dalin E."/>
            <person name="Tice H."/>
            <person name="Bruce D."/>
            <person name="Goodwin L."/>
            <person name="Pitluck S."/>
            <person name="Schmutz J."/>
            <person name="Larimer F."/>
            <person name="Land M."/>
            <person name="Hauser L."/>
            <person name="Kyrpides N."/>
            <person name="Mikhailova N."/>
            <person name="Liu Z."/>
            <person name="Li T."/>
            <person name="Zhao F."/>
            <person name="Overmann J."/>
            <person name="Bryant D.A."/>
            <person name="Richardson P."/>
        </authorList>
    </citation>
    <scope>NUCLEOTIDE SEQUENCE [LARGE SCALE GENOMIC DNA]</scope>
    <source>
        <strain evidence="3">ATCC 35110 / GB-78</strain>
    </source>
</reference>
<evidence type="ECO:0000259" key="1">
    <source>
        <dbReference type="PROSITE" id="PS50268"/>
    </source>
</evidence>
<dbReference type="InterPro" id="IPR015919">
    <property type="entry name" value="Cadherin-like_sf"/>
</dbReference>
<dbReference type="Pfam" id="PF17963">
    <property type="entry name" value="Big_9"/>
    <property type="match status" value="2"/>
</dbReference>
<dbReference type="PROSITE" id="PS50268">
    <property type="entry name" value="CADHERIN_2"/>
    <property type="match status" value="5"/>
</dbReference>
<dbReference type="GO" id="GO:0007156">
    <property type="term" value="P:homophilic cell adhesion via plasma membrane adhesion molecules"/>
    <property type="evidence" value="ECO:0007669"/>
    <property type="project" value="InterPro"/>
</dbReference>
<dbReference type="GO" id="GO:0005509">
    <property type="term" value="F:calcium ion binding"/>
    <property type="evidence" value="ECO:0007669"/>
    <property type="project" value="InterPro"/>
</dbReference>
<dbReference type="eggNOG" id="COG5276">
    <property type="taxonomic scope" value="Bacteria"/>
</dbReference>
<evidence type="ECO:0000313" key="2">
    <source>
        <dbReference type="EMBL" id="ACF14363.1"/>
    </source>
</evidence>
<feature type="domain" description="Cadherin" evidence="1">
    <location>
        <begin position="572"/>
        <end position="667"/>
    </location>
</feature>
<dbReference type="InterPro" id="IPR013783">
    <property type="entry name" value="Ig-like_fold"/>
</dbReference>
<dbReference type="Proteomes" id="UP000001208">
    <property type="component" value="Chromosome"/>
</dbReference>
<dbReference type="SUPFAM" id="SSF101898">
    <property type="entry name" value="NHL repeat"/>
    <property type="match status" value="1"/>
</dbReference>
<feature type="domain" description="Cadherin" evidence="1">
    <location>
        <begin position="466"/>
        <end position="562"/>
    </location>
</feature>
<dbReference type="GO" id="GO:0016020">
    <property type="term" value="C:membrane"/>
    <property type="evidence" value="ECO:0007669"/>
    <property type="project" value="InterPro"/>
</dbReference>
<name>B3QUB4_CHLT3</name>
<evidence type="ECO:0000313" key="3">
    <source>
        <dbReference type="Proteomes" id="UP000001208"/>
    </source>
</evidence>
<dbReference type="HOGENOM" id="CLU_248264_0_0_10"/>
<feature type="domain" description="Cadherin" evidence="1">
    <location>
        <begin position="674"/>
        <end position="765"/>
    </location>
</feature>
<dbReference type="OrthoDB" id="844454at2"/>
<dbReference type="InterPro" id="IPR015943">
    <property type="entry name" value="WD40/YVTN_repeat-like_dom_sf"/>
</dbReference>
<dbReference type="Pfam" id="PF08309">
    <property type="entry name" value="LVIVD"/>
    <property type="match status" value="2"/>
</dbReference>